<protein>
    <submittedName>
        <fullName evidence="2">Uncharacterized protein</fullName>
    </submittedName>
</protein>
<proteinExistence type="predicted"/>
<accession>A0AAV2JJI3</accession>
<dbReference type="AlphaFoldDB" id="A0AAV2JJI3"/>
<reference evidence="2 3" key="1">
    <citation type="submission" date="2024-04" db="EMBL/GenBank/DDBJ databases">
        <authorList>
            <person name="Waldvogel A.-M."/>
            <person name="Schoenle A."/>
        </authorList>
    </citation>
    <scope>NUCLEOTIDE SEQUENCE [LARGE SCALE GENOMIC DNA]</scope>
</reference>
<keyword evidence="1" id="KW-0812">Transmembrane</keyword>
<keyword evidence="3" id="KW-1185">Reference proteome</keyword>
<sequence>MRHTLSDIHVTKAAPCTCAPACLDTTTEHGKEDTKVQRGLTPFLEPSLSYDGDIAHGSFTPSVMPLHACSTEREGEEGGGSPSLRVTLPPFFLSLLFGGSRSLSLRACTPTDSVCAFDACLLLPVVAYLVASLFLGLPLPCHLLLCPSPDLPPQ</sequence>
<dbReference type="EMBL" id="OZ035835">
    <property type="protein sequence ID" value="CAL1577843.1"/>
    <property type="molecule type" value="Genomic_DNA"/>
</dbReference>
<dbReference type="Proteomes" id="UP001497482">
    <property type="component" value="Chromosome 13"/>
</dbReference>
<feature type="transmembrane region" description="Helical" evidence="1">
    <location>
        <begin position="121"/>
        <end position="145"/>
    </location>
</feature>
<keyword evidence="1" id="KW-1133">Transmembrane helix</keyword>
<evidence type="ECO:0000313" key="2">
    <source>
        <dbReference type="EMBL" id="CAL1577843.1"/>
    </source>
</evidence>
<organism evidence="2 3">
    <name type="scientific">Knipowitschia caucasica</name>
    <name type="common">Caucasian dwarf goby</name>
    <name type="synonym">Pomatoschistus caucasicus</name>
    <dbReference type="NCBI Taxonomy" id="637954"/>
    <lineage>
        <taxon>Eukaryota</taxon>
        <taxon>Metazoa</taxon>
        <taxon>Chordata</taxon>
        <taxon>Craniata</taxon>
        <taxon>Vertebrata</taxon>
        <taxon>Euteleostomi</taxon>
        <taxon>Actinopterygii</taxon>
        <taxon>Neopterygii</taxon>
        <taxon>Teleostei</taxon>
        <taxon>Neoteleostei</taxon>
        <taxon>Acanthomorphata</taxon>
        <taxon>Gobiaria</taxon>
        <taxon>Gobiiformes</taxon>
        <taxon>Gobioidei</taxon>
        <taxon>Gobiidae</taxon>
        <taxon>Gobiinae</taxon>
        <taxon>Knipowitschia</taxon>
    </lineage>
</organism>
<evidence type="ECO:0000256" key="1">
    <source>
        <dbReference type="SAM" id="Phobius"/>
    </source>
</evidence>
<name>A0AAV2JJI3_KNICA</name>
<keyword evidence="1" id="KW-0472">Membrane</keyword>
<gene>
    <name evidence="2" type="ORF">KC01_LOCUS9125</name>
</gene>
<evidence type="ECO:0000313" key="3">
    <source>
        <dbReference type="Proteomes" id="UP001497482"/>
    </source>
</evidence>